<dbReference type="GO" id="GO:0009003">
    <property type="term" value="F:signal peptidase activity"/>
    <property type="evidence" value="ECO:0007669"/>
    <property type="project" value="UniProtKB-EC"/>
</dbReference>
<evidence type="ECO:0000256" key="8">
    <source>
        <dbReference type="RuleBase" id="RU362042"/>
    </source>
</evidence>
<evidence type="ECO:0000256" key="3">
    <source>
        <dbReference type="ARBA" id="ARBA00013208"/>
    </source>
</evidence>
<dbReference type="InterPro" id="IPR019756">
    <property type="entry name" value="Pept_S26A_signal_pept_1_Ser-AS"/>
</dbReference>
<feature type="domain" description="Peptidase S26" evidence="9">
    <location>
        <begin position="10"/>
        <end position="170"/>
    </location>
</feature>
<evidence type="ECO:0000256" key="6">
    <source>
        <dbReference type="PIRSR" id="PIRSR600223-1"/>
    </source>
</evidence>
<dbReference type="GO" id="GO:0004252">
    <property type="term" value="F:serine-type endopeptidase activity"/>
    <property type="evidence" value="ECO:0007669"/>
    <property type="project" value="InterPro"/>
</dbReference>
<comment type="similarity">
    <text evidence="2 8">Belongs to the peptidase S26 family.</text>
</comment>
<dbReference type="PROSITE" id="PS00760">
    <property type="entry name" value="SPASE_I_2"/>
    <property type="match status" value="1"/>
</dbReference>
<feature type="transmembrane region" description="Helical" evidence="7">
    <location>
        <begin position="12"/>
        <end position="36"/>
    </location>
</feature>
<dbReference type="GO" id="GO:0006465">
    <property type="term" value="P:signal peptide processing"/>
    <property type="evidence" value="ECO:0007669"/>
    <property type="project" value="InterPro"/>
</dbReference>
<keyword evidence="5 7" id="KW-0378">Hydrolase</keyword>
<dbReference type="InterPro" id="IPR019758">
    <property type="entry name" value="Pept_S26A_signal_pept_1_CS"/>
</dbReference>
<evidence type="ECO:0000313" key="10">
    <source>
        <dbReference type="EMBL" id="HDN84601.1"/>
    </source>
</evidence>
<dbReference type="PANTHER" id="PTHR43390">
    <property type="entry name" value="SIGNAL PEPTIDASE I"/>
    <property type="match status" value="1"/>
</dbReference>
<dbReference type="PRINTS" id="PR00727">
    <property type="entry name" value="LEADERPTASE"/>
</dbReference>
<dbReference type="PANTHER" id="PTHR43390:SF1">
    <property type="entry name" value="CHLOROPLAST PROCESSING PEPTIDASE"/>
    <property type="match status" value="1"/>
</dbReference>
<evidence type="ECO:0000256" key="7">
    <source>
        <dbReference type="RuleBase" id="RU003993"/>
    </source>
</evidence>
<comment type="caution">
    <text evidence="10">The sequence shown here is derived from an EMBL/GenBank/DDBJ whole genome shotgun (WGS) entry which is preliminary data.</text>
</comment>
<dbReference type="SUPFAM" id="SSF51306">
    <property type="entry name" value="LexA/Signal peptidase"/>
    <property type="match status" value="1"/>
</dbReference>
<dbReference type="Gene3D" id="2.10.109.10">
    <property type="entry name" value="Umud Fragment, subunit A"/>
    <property type="match status" value="1"/>
</dbReference>
<dbReference type="GO" id="GO:0016020">
    <property type="term" value="C:membrane"/>
    <property type="evidence" value="ECO:0007669"/>
    <property type="project" value="UniProtKB-SubCell"/>
</dbReference>
<protein>
    <recommendedName>
        <fullName evidence="3 7">Signal peptidase I</fullName>
        <ecNumber evidence="3 7">3.4.21.89</ecNumber>
    </recommendedName>
</protein>
<dbReference type="AlphaFoldDB" id="A0A7V0QQA3"/>
<reference evidence="10" key="1">
    <citation type="journal article" date="2020" name="mSystems">
        <title>Genome- and Community-Level Interaction Insights into Carbon Utilization and Element Cycling Functions of Hydrothermarchaeota in Hydrothermal Sediment.</title>
        <authorList>
            <person name="Zhou Z."/>
            <person name="Liu Y."/>
            <person name="Xu W."/>
            <person name="Pan J."/>
            <person name="Luo Z.H."/>
            <person name="Li M."/>
        </authorList>
    </citation>
    <scope>NUCLEOTIDE SEQUENCE [LARGE SCALE GENOMIC DNA]</scope>
    <source>
        <strain evidence="10">HyVt-219</strain>
    </source>
</reference>
<accession>A0A7V0QQA3</accession>
<evidence type="ECO:0000259" key="9">
    <source>
        <dbReference type="Pfam" id="PF10502"/>
    </source>
</evidence>
<dbReference type="PROSITE" id="PS00501">
    <property type="entry name" value="SPASE_I_1"/>
    <property type="match status" value="1"/>
</dbReference>
<dbReference type="EC" id="3.4.21.89" evidence="3 7"/>
<evidence type="ECO:0000256" key="2">
    <source>
        <dbReference type="ARBA" id="ARBA00009370"/>
    </source>
</evidence>
<proteinExistence type="inferred from homology"/>
<dbReference type="EMBL" id="DRBC01000143">
    <property type="protein sequence ID" value="HDN84601.1"/>
    <property type="molecule type" value="Genomic_DNA"/>
</dbReference>
<sequence>MKKKSLSWIKETVETVVIALVLAFLIRSFIVETFWIPSGSMEPTLMVGDRIMAYKIFYGINRVKRGDIIIFKFPLDPKKDFVKRVIGLPGDTIEIRKKEVYVNKKRLIEPYAVHSDNWDTGFPRDEYGPVKVPPDSLFVLGDNRDSSEDSRYWGYVPKENIIGKAFLIYWPPWRIRILKTPLIKMVESEASLIFL</sequence>
<feature type="active site" evidence="6">
    <location>
        <position position="83"/>
    </location>
</feature>
<comment type="subcellular location">
    <subcellularLocation>
        <location evidence="8">Membrane</location>
        <topology evidence="8">Single-pass type II membrane protein</topology>
    </subcellularLocation>
</comment>
<dbReference type="Pfam" id="PF10502">
    <property type="entry name" value="Peptidase_S26"/>
    <property type="match status" value="1"/>
</dbReference>
<feature type="active site" evidence="6">
    <location>
        <position position="40"/>
    </location>
</feature>
<dbReference type="Proteomes" id="UP000885660">
    <property type="component" value="Unassembled WGS sequence"/>
</dbReference>
<evidence type="ECO:0000256" key="5">
    <source>
        <dbReference type="ARBA" id="ARBA00022801"/>
    </source>
</evidence>
<keyword evidence="7" id="KW-0472">Membrane</keyword>
<dbReference type="InterPro" id="IPR036286">
    <property type="entry name" value="LexA/Signal_pep-like_sf"/>
</dbReference>
<keyword evidence="7" id="KW-1133">Transmembrane helix</keyword>
<comment type="catalytic activity">
    <reaction evidence="1 7">
        <text>Cleavage of hydrophobic, N-terminal signal or leader sequences from secreted and periplasmic proteins.</text>
        <dbReference type="EC" id="3.4.21.89"/>
    </reaction>
</comment>
<dbReference type="CDD" id="cd06530">
    <property type="entry name" value="S26_SPase_I"/>
    <property type="match status" value="1"/>
</dbReference>
<dbReference type="InterPro" id="IPR019533">
    <property type="entry name" value="Peptidase_S26"/>
</dbReference>
<dbReference type="InterPro" id="IPR000223">
    <property type="entry name" value="Pept_S26A_signal_pept_1"/>
</dbReference>
<evidence type="ECO:0000256" key="4">
    <source>
        <dbReference type="ARBA" id="ARBA00022670"/>
    </source>
</evidence>
<dbReference type="PROSITE" id="PS00761">
    <property type="entry name" value="SPASE_I_3"/>
    <property type="match status" value="1"/>
</dbReference>
<gene>
    <name evidence="10" type="primary">lepB</name>
    <name evidence="10" type="ORF">ENG47_02430</name>
</gene>
<dbReference type="NCBIfam" id="TIGR02227">
    <property type="entry name" value="sigpep_I_bact"/>
    <property type="match status" value="1"/>
</dbReference>
<evidence type="ECO:0000256" key="1">
    <source>
        <dbReference type="ARBA" id="ARBA00000677"/>
    </source>
</evidence>
<dbReference type="InterPro" id="IPR019757">
    <property type="entry name" value="Pept_S26A_signal_pept_1_Lys-AS"/>
</dbReference>
<keyword evidence="4 7" id="KW-0645">Protease</keyword>
<organism evidence="10">
    <name type="scientific">Aerophobetes bacterium</name>
    <dbReference type="NCBI Taxonomy" id="2030807"/>
    <lineage>
        <taxon>Bacteria</taxon>
        <taxon>Candidatus Aerophobota</taxon>
    </lineage>
</organism>
<keyword evidence="7" id="KW-0812">Transmembrane</keyword>
<name>A0A7V0QQA3_UNCAE</name>